<gene>
    <name evidence="3" type="ORF">OG327_32325</name>
</gene>
<organism evidence="3">
    <name type="scientific">Streptomyces sp. NBC_00049</name>
    <dbReference type="NCBI Taxonomy" id="2903617"/>
    <lineage>
        <taxon>Bacteria</taxon>
        <taxon>Bacillati</taxon>
        <taxon>Actinomycetota</taxon>
        <taxon>Actinomycetes</taxon>
        <taxon>Kitasatosporales</taxon>
        <taxon>Streptomycetaceae</taxon>
        <taxon>Streptomyces</taxon>
    </lineage>
</organism>
<evidence type="ECO:0000256" key="1">
    <source>
        <dbReference type="SAM" id="SignalP"/>
    </source>
</evidence>
<dbReference type="AlphaFoldDB" id="A0AAU2K0M6"/>
<feature type="signal peptide" evidence="1">
    <location>
        <begin position="1"/>
        <end position="28"/>
    </location>
</feature>
<dbReference type="InterPro" id="IPR012347">
    <property type="entry name" value="Ferritin-like"/>
</dbReference>
<dbReference type="Pfam" id="PF03713">
    <property type="entry name" value="DUF305"/>
    <property type="match status" value="1"/>
</dbReference>
<dbReference type="PANTHER" id="PTHR36933:SF1">
    <property type="entry name" value="SLL0788 PROTEIN"/>
    <property type="match status" value="1"/>
</dbReference>
<feature type="domain" description="DUF305" evidence="2">
    <location>
        <begin position="59"/>
        <end position="210"/>
    </location>
</feature>
<evidence type="ECO:0000313" key="3">
    <source>
        <dbReference type="EMBL" id="WTU77632.1"/>
    </source>
</evidence>
<proteinExistence type="predicted"/>
<feature type="chain" id="PRO_5043726495" evidence="1">
    <location>
        <begin position="29"/>
        <end position="213"/>
    </location>
</feature>
<dbReference type="EMBL" id="CP108264">
    <property type="protein sequence ID" value="WTU77632.1"/>
    <property type="molecule type" value="Genomic_DNA"/>
</dbReference>
<protein>
    <submittedName>
        <fullName evidence="3">DUF305 domain-containing protein</fullName>
    </submittedName>
</protein>
<evidence type="ECO:0000259" key="2">
    <source>
        <dbReference type="Pfam" id="PF03713"/>
    </source>
</evidence>
<name>A0AAU2K0M6_9ACTN</name>
<sequence>MNTNRSVPRRAALAATAAAVGLVLTACGTDDSTNTAGTAAGTSTTAPAPPEAAQHNKADVAFAQGMIPHHRQAIVMSDMAQSHGASNAVKALAERIKKAQQPEIDAMAGWLRAWGERVPSGMEGMDGMGHGDDDSTLPGMMDDEDLDRIGNARGNAFDTMFLIHMIEHHEGAIDMAETEKRQGLYGPAKTLADDIITSQTAEITQMREMLRNG</sequence>
<accession>A0AAU2K0M6</accession>
<dbReference type="Gene3D" id="1.20.1260.10">
    <property type="match status" value="1"/>
</dbReference>
<keyword evidence="1" id="KW-0732">Signal</keyword>
<dbReference type="InterPro" id="IPR005183">
    <property type="entry name" value="DUF305_CopM-like"/>
</dbReference>
<dbReference type="PANTHER" id="PTHR36933">
    <property type="entry name" value="SLL0788 PROTEIN"/>
    <property type="match status" value="1"/>
</dbReference>
<reference evidence="3" key="1">
    <citation type="submission" date="2022-10" db="EMBL/GenBank/DDBJ databases">
        <title>The complete genomes of actinobacterial strains from the NBC collection.</title>
        <authorList>
            <person name="Joergensen T.S."/>
            <person name="Alvarez Arevalo M."/>
            <person name="Sterndorff E.B."/>
            <person name="Faurdal D."/>
            <person name="Vuksanovic O."/>
            <person name="Mourched A.-S."/>
            <person name="Charusanti P."/>
            <person name="Shaw S."/>
            <person name="Blin K."/>
            <person name="Weber T."/>
        </authorList>
    </citation>
    <scope>NUCLEOTIDE SEQUENCE</scope>
    <source>
        <strain evidence="3">NBC_00049</strain>
    </source>
</reference>